<dbReference type="PANTHER" id="PTHR43081">
    <property type="entry name" value="ADENYLATE CYCLASE, TERMINAL-DIFFERENTIATION SPECIFIC-RELATED"/>
    <property type="match status" value="1"/>
</dbReference>
<reference evidence="2" key="1">
    <citation type="submission" date="2018-05" db="EMBL/GenBank/DDBJ databases">
        <authorList>
            <person name="Lanie J.A."/>
            <person name="Ng W.-L."/>
            <person name="Kazmierczak K.M."/>
            <person name="Andrzejewski T.M."/>
            <person name="Davidsen T.M."/>
            <person name="Wayne K.J."/>
            <person name="Tettelin H."/>
            <person name="Glass J.I."/>
            <person name="Rusch D."/>
            <person name="Podicherti R."/>
            <person name="Tsui H.-C.T."/>
            <person name="Winkler M.E."/>
        </authorList>
    </citation>
    <scope>NUCLEOTIDE SEQUENCE</scope>
</reference>
<protein>
    <recommendedName>
        <fullName evidence="1">Guanylate cyclase domain-containing protein</fullName>
    </recommendedName>
</protein>
<dbReference type="SUPFAM" id="SSF55073">
    <property type="entry name" value="Nucleotide cyclase"/>
    <property type="match status" value="1"/>
</dbReference>
<dbReference type="PANTHER" id="PTHR43081:SF1">
    <property type="entry name" value="ADENYLATE CYCLASE, TERMINAL-DIFFERENTIATION SPECIFIC"/>
    <property type="match status" value="1"/>
</dbReference>
<evidence type="ECO:0000259" key="1">
    <source>
        <dbReference type="PROSITE" id="PS50125"/>
    </source>
</evidence>
<name>A0A383CZH5_9ZZZZ</name>
<feature type="domain" description="Guanylate cyclase" evidence="1">
    <location>
        <begin position="43"/>
        <end position="181"/>
    </location>
</feature>
<dbReference type="SMART" id="SM00044">
    <property type="entry name" value="CYCc"/>
    <property type="match status" value="1"/>
</dbReference>
<dbReference type="InterPro" id="IPR050697">
    <property type="entry name" value="Adenylyl/Guanylyl_Cyclase_3/4"/>
</dbReference>
<sequence length="238" mass="26896">FKEGQDKKFLKNTFGNYISAELVDQMYESKEIPELGGEEGYHSLIYSDIASFSSFSEKLTPTQLVELLNEYLTGMTDIILSNKGTIDKYIGDAIMAFYGAPLKLENHESKAVKSVIEMNKKLEDLRQKWNNEGEKWPNSVKSMKHRIGINTGDLVTGNMGSELQMNYTCMGDTVNLGARLESGAKQWGIDTQVSETVYKKTKDDFIYRELGAIRVKGKAKPVNVYELICEKGKEFKNL</sequence>
<organism evidence="2">
    <name type="scientific">marine metagenome</name>
    <dbReference type="NCBI Taxonomy" id="408172"/>
    <lineage>
        <taxon>unclassified sequences</taxon>
        <taxon>metagenomes</taxon>
        <taxon>ecological metagenomes</taxon>
    </lineage>
</organism>
<feature type="non-terminal residue" evidence="2">
    <location>
        <position position="1"/>
    </location>
</feature>
<dbReference type="CDD" id="cd07302">
    <property type="entry name" value="CHD"/>
    <property type="match status" value="1"/>
</dbReference>
<dbReference type="Gene3D" id="3.30.70.1230">
    <property type="entry name" value="Nucleotide cyclase"/>
    <property type="match status" value="1"/>
</dbReference>
<dbReference type="EMBL" id="UINC01213093">
    <property type="protein sequence ID" value="SVE37707.1"/>
    <property type="molecule type" value="Genomic_DNA"/>
</dbReference>
<dbReference type="InterPro" id="IPR029787">
    <property type="entry name" value="Nucleotide_cyclase"/>
</dbReference>
<dbReference type="AlphaFoldDB" id="A0A383CZH5"/>
<gene>
    <name evidence="2" type="ORF">METZ01_LOCUS490561</name>
</gene>
<evidence type="ECO:0000313" key="2">
    <source>
        <dbReference type="EMBL" id="SVE37707.1"/>
    </source>
</evidence>
<dbReference type="PROSITE" id="PS50125">
    <property type="entry name" value="GUANYLATE_CYCLASE_2"/>
    <property type="match status" value="1"/>
</dbReference>
<proteinExistence type="predicted"/>
<feature type="non-terminal residue" evidence="2">
    <location>
        <position position="238"/>
    </location>
</feature>
<dbReference type="GO" id="GO:0006171">
    <property type="term" value="P:cAMP biosynthetic process"/>
    <property type="evidence" value="ECO:0007669"/>
    <property type="project" value="TreeGrafter"/>
</dbReference>
<dbReference type="InterPro" id="IPR001054">
    <property type="entry name" value="A/G_cyclase"/>
</dbReference>
<dbReference type="GO" id="GO:0035556">
    <property type="term" value="P:intracellular signal transduction"/>
    <property type="evidence" value="ECO:0007669"/>
    <property type="project" value="InterPro"/>
</dbReference>
<accession>A0A383CZH5</accession>
<dbReference type="Pfam" id="PF00211">
    <property type="entry name" value="Guanylate_cyc"/>
    <property type="match status" value="1"/>
</dbReference>